<comment type="caution">
    <text evidence="1">The sequence shown here is derived from an EMBL/GenBank/DDBJ whole genome shotgun (WGS) entry which is preliminary data.</text>
</comment>
<protein>
    <submittedName>
        <fullName evidence="1">Uncharacterized protein</fullName>
    </submittedName>
</protein>
<dbReference type="RefSeq" id="WP_111064765.1">
    <property type="nucleotide sequence ID" value="NZ_JBHUCU010000025.1"/>
</dbReference>
<keyword evidence="2" id="KW-1185">Reference proteome</keyword>
<dbReference type="AlphaFoldDB" id="A0A2W1MYF3"/>
<organism evidence="1 2">
    <name type="scientific">Putridiphycobacter roseus</name>
    <dbReference type="NCBI Taxonomy" id="2219161"/>
    <lineage>
        <taxon>Bacteria</taxon>
        <taxon>Pseudomonadati</taxon>
        <taxon>Bacteroidota</taxon>
        <taxon>Flavobacteriia</taxon>
        <taxon>Flavobacteriales</taxon>
        <taxon>Crocinitomicaceae</taxon>
        <taxon>Putridiphycobacter</taxon>
    </lineage>
</organism>
<dbReference type="EMBL" id="QKSB01000038">
    <property type="protein sequence ID" value="PZE15581.1"/>
    <property type="molecule type" value="Genomic_DNA"/>
</dbReference>
<dbReference type="Proteomes" id="UP000249248">
    <property type="component" value="Unassembled WGS sequence"/>
</dbReference>
<evidence type="ECO:0000313" key="1">
    <source>
        <dbReference type="EMBL" id="PZE15581.1"/>
    </source>
</evidence>
<name>A0A2W1MYF3_9FLAO</name>
<evidence type="ECO:0000313" key="2">
    <source>
        <dbReference type="Proteomes" id="UP000249248"/>
    </source>
</evidence>
<accession>A0A2W1MYF3</accession>
<proteinExistence type="predicted"/>
<reference evidence="1 2" key="1">
    <citation type="submission" date="2018-06" db="EMBL/GenBank/DDBJ databases">
        <title>The draft genome sequence of Crocinitomix sp. SM1701.</title>
        <authorList>
            <person name="Zhang X."/>
        </authorList>
    </citation>
    <scope>NUCLEOTIDE SEQUENCE [LARGE SCALE GENOMIC DNA]</scope>
    <source>
        <strain evidence="1 2">SM1701</strain>
    </source>
</reference>
<sequence>MISAKCTKTPIEPKEPLTPLEQLPEATQVGANTLGCLVDGEVFTPKGNVYYKGIEKPRYTEENGILRLRFLNLKDFEDKWIYIYLYIKNGVYSIGNYTDIAYSSQNSTYPAFEIYNDVQNAFTKFYIDSNSLHYIEITKLDLENKIVSGLFEFTVMNEDKTDTIKITDGRFDLNNLFIQ</sequence>
<gene>
    <name evidence="1" type="ORF">DNU06_17330</name>
</gene>